<accession>A0AAV2A408</accession>
<dbReference type="InterPro" id="IPR052440">
    <property type="entry name" value="Trans_Reg/Chrom_Remod"/>
</dbReference>
<comment type="caution">
    <text evidence="7">The sequence shown here is derived from an EMBL/GenBank/DDBJ whole genome shotgun (WGS) entry which is preliminary data.</text>
</comment>
<dbReference type="GO" id="GO:0006357">
    <property type="term" value="P:regulation of transcription by RNA polymerase II"/>
    <property type="evidence" value="ECO:0007669"/>
    <property type="project" value="TreeGrafter"/>
</dbReference>
<proteinExistence type="predicted"/>
<gene>
    <name evidence="7" type="ORF">LARSCL_LOCUS9984</name>
</gene>
<feature type="compositionally biased region" description="Low complexity" evidence="5">
    <location>
        <begin position="389"/>
        <end position="425"/>
    </location>
</feature>
<feature type="region of interest" description="Disordered" evidence="5">
    <location>
        <begin position="848"/>
        <end position="888"/>
    </location>
</feature>
<feature type="region of interest" description="Disordered" evidence="5">
    <location>
        <begin position="628"/>
        <end position="649"/>
    </location>
</feature>
<feature type="region of interest" description="Disordered" evidence="5">
    <location>
        <begin position="771"/>
        <end position="834"/>
    </location>
</feature>
<feature type="region of interest" description="Disordered" evidence="5">
    <location>
        <begin position="148"/>
        <end position="304"/>
    </location>
</feature>
<evidence type="ECO:0000256" key="5">
    <source>
        <dbReference type="SAM" id="MobiDB-lite"/>
    </source>
</evidence>
<feature type="compositionally biased region" description="Pro residues" evidence="5">
    <location>
        <begin position="170"/>
        <end position="182"/>
    </location>
</feature>
<keyword evidence="4" id="KW-0862">Zinc</keyword>
<feature type="compositionally biased region" description="Low complexity" evidence="5">
    <location>
        <begin position="823"/>
        <end position="834"/>
    </location>
</feature>
<feature type="compositionally biased region" description="Pro residues" evidence="5">
    <location>
        <begin position="71"/>
        <end position="84"/>
    </location>
</feature>
<organism evidence="7 8">
    <name type="scientific">Larinioides sclopetarius</name>
    <dbReference type="NCBI Taxonomy" id="280406"/>
    <lineage>
        <taxon>Eukaryota</taxon>
        <taxon>Metazoa</taxon>
        <taxon>Ecdysozoa</taxon>
        <taxon>Arthropoda</taxon>
        <taxon>Chelicerata</taxon>
        <taxon>Arachnida</taxon>
        <taxon>Araneae</taxon>
        <taxon>Araneomorphae</taxon>
        <taxon>Entelegynae</taxon>
        <taxon>Araneoidea</taxon>
        <taxon>Araneidae</taxon>
        <taxon>Larinioides</taxon>
    </lineage>
</organism>
<feature type="domain" description="PHD-type" evidence="6">
    <location>
        <begin position="1072"/>
        <end position="1182"/>
    </location>
</feature>
<feature type="compositionally biased region" description="Low complexity" evidence="5">
    <location>
        <begin position="771"/>
        <end position="781"/>
    </location>
</feature>
<dbReference type="AlphaFoldDB" id="A0AAV2A408"/>
<keyword evidence="8" id="KW-1185">Reference proteome</keyword>
<dbReference type="InterPro" id="IPR034732">
    <property type="entry name" value="EPHD"/>
</dbReference>
<feature type="compositionally biased region" description="Pro residues" evidence="5">
    <location>
        <begin position="450"/>
        <end position="462"/>
    </location>
</feature>
<evidence type="ECO:0000259" key="6">
    <source>
        <dbReference type="PROSITE" id="PS51805"/>
    </source>
</evidence>
<feature type="region of interest" description="Disordered" evidence="5">
    <location>
        <begin position="996"/>
        <end position="1048"/>
    </location>
</feature>
<feature type="compositionally biased region" description="Low complexity" evidence="5">
    <location>
        <begin position="263"/>
        <end position="281"/>
    </location>
</feature>
<evidence type="ECO:0000256" key="2">
    <source>
        <dbReference type="ARBA" id="ARBA00022723"/>
    </source>
</evidence>
<dbReference type="Pfam" id="PF13771">
    <property type="entry name" value="zf-HC5HC2H"/>
    <property type="match status" value="1"/>
</dbReference>
<evidence type="ECO:0000256" key="3">
    <source>
        <dbReference type="ARBA" id="ARBA00022771"/>
    </source>
</evidence>
<evidence type="ECO:0000313" key="8">
    <source>
        <dbReference type="Proteomes" id="UP001497382"/>
    </source>
</evidence>
<dbReference type="PANTHER" id="PTHR14955:SF4">
    <property type="entry name" value="PHD-TYPE DOMAIN-CONTAINING PROTEIN"/>
    <property type="match status" value="1"/>
</dbReference>
<feature type="compositionally biased region" description="Pro residues" evidence="5">
    <location>
        <begin position="244"/>
        <end position="262"/>
    </location>
</feature>
<dbReference type="PROSITE" id="PS51805">
    <property type="entry name" value="EPHD"/>
    <property type="match status" value="1"/>
</dbReference>
<keyword evidence="1" id="KW-0597">Phosphoprotein</keyword>
<sequence length="1208" mass="132820">MLAWYASSPDHGGNPDLSANPPPASSPHFRPTMQSPGPPYQSTMGSAMNYSERPYENQMASHCQTNSYPSYQPPSPYRPHPVSPPAHAHQYGAHQMHGGLGYGSTHQLGPYGSAPASHYASLSPDLYGGRPPSMYGSTSARAMQQMKAAWGGESNNSNSSNDIMQYSQPSPRPMMPPPPTMHSPPHSGMGGAAPGPPPHYRQIPIVSSPHSWSQSQMPSPGGGVLHSPRTTPSPLPPHSSRSPPFSPPPNAPSPQHHPPTPSMTPHKTTTPSPPSGSTTPRQPMCNTPPAGVVQGGPPNNDPLQSLQKMVMLDSETVESPITRANYEMAANQAAGSAAAAAAAAAAASAPNRPASYFSVEQLAGGSDPGSPYPTYYNLDQNRLCTPPRTAMSTPTSSTFSSAPDSTSSNSPRSDSRTTTASADSSNHVGHVNGEVNPHVVNPIAAAGPPEAQPPPQPQGPPPRRSDFENFGVADVRMTNGTHQPEATGLRDDLGGPVSSDSENKDTQDFLQHLGGGVPPLPEPDGTMDLRRKSPKSPRGRRRVFGHDLQCDPLMDNSMDMPRKPMMMPEERRNSTLPEFEITNGKPDPCEDMYPTDYAPRPPRYYSPSNRWNKMGPLEDGFMGMQQSKPYPDDCLSMPKPSKRGRKKKMFEQEGIVSEWDMYNSEVVHRPPRTSRGGTRGRRGSRRRGGATMNNYPTNNGEIPMDMYSTDAMMSMRNHPSNGMGDMVNANNDKDMAWASHGYHMGPPPTGMNTDYNSAKDNMSVIKPNVMESMDNSSMNNNLAQSQPPPPNYQSDVPDDRARGPLLFTVNKDGSTVKLQDSGQMNSNNNSMQQQPQYYDPVLGQMMPQPIKKKRGRPFGSKNKPKPPGEERQPRRRRKKEVFFGPEGPPPPIIKKRIINGPYVHIVGVRNKPLVVSIVNAPPKDENKFWPQQQPQQQQQYQFGGVIRQNLGTNLPHIYDSITKDRSWLCSLCCKNSHYRGLGDLFGPYYLNGDQKPSNYSAPPSPAPTFGNESSEPGDDLEQEDSREDAMEQPSSYSEGMRRSSKSKEDVLEQMYRAALLRKAKQANVRGQKPLEEMSNHLPELPMSNQYPMDGTTDNKEFWVHEECAAWSKSVYLFGHRLRGLEETILKAVDKLCSRCKFPGASLSCARENCPELYHYLCARDNWCHMDEETFTIYCPQHKVQIFRSENQQSALSSHCDESQGIQNT</sequence>
<feature type="compositionally biased region" description="Polar residues" evidence="5">
    <location>
        <begin position="32"/>
        <end position="49"/>
    </location>
</feature>
<evidence type="ECO:0000313" key="7">
    <source>
        <dbReference type="EMBL" id="CAL1278772.1"/>
    </source>
</evidence>
<dbReference type="PANTHER" id="PTHR14955">
    <property type="entry name" value="RETINOIC ACID INDUCED 1/TRANSCRIPTION FACTOR 20"/>
    <property type="match status" value="1"/>
</dbReference>
<dbReference type="GO" id="GO:0008270">
    <property type="term" value="F:zinc ion binding"/>
    <property type="evidence" value="ECO:0007669"/>
    <property type="project" value="UniProtKB-KW"/>
</dbReference>
<feature type="compositionally biased region" description="Polar residues" evidence="5">
    <location>
        <begin position="691"/>
        <end position="700"/>
    </location>
</feature>
<keyword evidence="3" id="KW-0863">Zinc-finger</keyword>
<feature type="compositionally biased region" description="Basic residues" evidence="5">
    <location>
        <begin position="678"/>
        <end position="688"/>
    </location>
</feature>
<feature type="compositionally biased region" description="Basic residues" evidence="5">
    <location>
        <begin position="532"/>
        <end position="543"/>
    </location>
</feature>
<protein>
    <recommendedName>
        <fullName evidence="6">PHD-type domain-containing protein</fullName>
    </recommendedName>
</protein>
<dbReference type="EMBL" id="CAXIEN010000116">
    <property type="protein sequence ID" value="CAL1278772.1"/>
    <property type="molecule type" value="Genomic_DNA"/>
</dbReference>
<feature type="region of interest" description="Disordered" evidence="5">
    <location>
        <begin position="668"/>
        <end position="702"/>
    </location>
</feature>
<feature type="region of interest" description="Disordered" evidence="5">
    <location>
        <begin position="360"/>
        <end position="543"/>
    </location>
</feature>
<feature type="compositionally biased region" description="Basic and acidic residues" evidence="5">
    <location>
        <begin position="1039"/>
        <end position="1048"/>
    </location>
</feature>
<evidence type="ECO:0000256" key="1">
    <source>
        <dbReference type="ARBA" id="ARBA00022553"/>
    </source>
</evidence>
<dbReference type="InterPro" id="IPR013083">
    <property type="entry name" value="Znf_RING/FYVE/PHD"/>
</dbReference>
<dbReference type="Proteomes" id="UP001497382">
    <property type="component" value="Unassembled WGS sequence"/>
</dbReference>
<dbReference type="Gene3D" id="3.30.40.10">
    <property type="entry name" value="Zinc/RING finger domain, C3HC4 (zinc finger)"/>
    <property type="match status" value="1"/>
</dbReference>
<feature type="compositionally biased region" description="Polar residues" evidence="5">
    <location>
        <begin position="208"/>
        <end position="218"/>
    </location>
</feature>
<dbReference type="GO" id="GO:0005634">
    <property type="term" value="C:nucleus"/>
    <property type="evidence" value="ECO:0007669"/>
    <property type="project" value="TreeGrafter"/>
</dbReference>
<name>A0AAV2A408_9ARAC</name>
<evidence type="ECO:0000256" key="4">
    <source>
        <dbReference type="ARBA" id="ARBA00022833"/>
    </source>
</evidence>
<keyword evidence="2" id="KW-0479">Metal-binding</keyword>
<feature type="compositionally biased region" description="Polar residues" evidence="5">
    <location>
        <begin position="811"/>
        <end position="822"/>
    </location>
</feature>
<feature type="compositionally biased region" description="Acidic residues" evidence="5">
    <location>
        <begin position="1015"/>
        <end position="1026"/>
    </location>
</feature>
<reference evidence="7 8" key="1">
    <citation type="submission" date="2024-04" db="EMBL/GenBank/DDBJ databases">
        <authorList>
            <person name="Rising A."/>
            <person name="Reimegard J."/>
            <person name="Sonavane S."/>
            <person name="Akerstrom W."/>
            <person name="Nylinder S."/>
            <person name="Hedman E."/>
            <person name="Kallberg Y."/>
        </authorList>
    </citation>
    <scope>NUCLEOTIDE SEQUENCE [LARGE SCALE GENOMIC DNA]</scope>
</reference>
<feature type="region of interest" description="Disordered" evidence="5">
    <location>
        <begin position="1"/>
        <end position="86"/>
    </location>
</feature>